<comment type="caution">
    <text evidence="2">The sequence shown here is derived from an EMBL/GenBank/DDBJ whole genome shotgun (WGS) entry which is preliminary data.</text>
</comment>
<reference evidence="2 3" key="1">
    <citation type="journal article" date="2018" name="Sci. Rep.">
        <title>Characterisation of pathogen-specific regions and novel effector candidates in Fusarium oxysporum f. sp. cepae.</title>
        <authorList>
            <person name="Armitage A.D."/>
            <person name="Taylor A."/>
            <person name="Sobczyk M.K."/>
            <person name="Baxter L."/>
            <person name="Greenfield B.P."/>
            <person name="Bates H.J."/>
            <person name="Wilson F."/>
            <person name="Jackson A.C."/>
            <person name="Ott S."/>
            <person name="Harrison R.J."/>
            <person name="Clarkson J.P."/>
        </authorList>
    </citation>
    <scope>NUCLEOTIDE SEQUENCE [LARGE SCALE GENOMIC DNA]</scope>
    <source>
        <strain evidence="2 3">Fp_A8</strain>
    </source>
</reference>
<proteinExistence type="predicted"/>
<gene>
    <name evidence="2" type="ORF">BFJ72_g15367</name>
</gene>
<feature type="signal peptide" evidence="1">
    <location>
        <begin position="1"/>
        <end position="21"/>
    </location>
</feature>
<evidence type="ECO:0000256" key="1">
    <source>
        <dbReference type="SAM" id="SignalP"/>
    </source>
</evidence>
<protein>
    <submittedName>
        <fullName evidence="2">Uncharacterized protein</fullName>
    </submittedName>
</protein>
<dbReference type="Proteomes" id="UP000283569">
    <property type="component" value="Unassembled WGS sequence"/>
</dbReference>
<evidence type="ECO:0000313" key="3">
    <source>
        <dbReference type="Proteomes" id="UP000283569"/>
    </source>
</evidence>
<dbReference type="EMBL" id="MRDB01000407">
    <property type="protein sequence ID" value="RKL14757.1"/>
    <property type="molecule type" value="Genomic_DNA"/>
</dbReference>
<dbReference type="AlphaFoldDB" id="A0A420RCK4"/>
<name>A0A420RCK4_GIBIN</name>
<keyword evidence="1" id="KW-0732">Signal</keyword>
<accession>A0A420RCK4</accession>
<evidence type="ECO:0000313" key="2">
    <source>
        <dbReference type="EMBL" id="RKL14757.1"/>
    </source>
</evidence>
<feature type="chain" id="PRO_5019332696" evidence="1">
    <location>
        <begin position="22"/>
        <end position="266"/>
    </location>
</feature>
<sequence>MYATFIAAVLFLLATVTTSVAVRYEARTEAMKESRARVEQTRIAEALFAYREQFGRLPDSLDQLASSPGYEQLRSYRNEWQRYMRASDLSDGTWRFERAASWTVARRDGANSVSSENSCGAGDFTTAASWCGPRDGVWHRLETRELFSEEIAQEKLRQRRTLQLFSDYWTTRQAFPRVAASGQQLGTGQMLPLPVMAGYAGTADSCSGVHVWMGIPLDCAALFDVWGSPVGYQYQSDTYVILASEAPFSAADGRRVIVASPLNIQG</sequence>
<organism evidence="2 3">
    <name type="scientific">Gibberella intermedia</name>
    <name type="common">Bulb rot disease fungus</name>
    <name type="synonym">Fusarium proliferatum</name>
    <dbReference type="NCBI Taxonomy" id="948311"/>
    <lineage>
        <taxon>Eukaryota</taxon>
        <taxon>Fungi</taxon>
        <taxon>Dikarya</taxon>
        <taxon>Ascomycota</taxon>
        <taxon>Pezizomycotina</taxon>
        <taxon>Sordariomycetes</taxon>
        <taxon>Hypocreomycetidae</taxon>
        <taxon>Hypocreales</taxon>
        <taxon>Nectriaceae</taxon>
        <taxon>Fusarium</taxon>
        <taxon>Fusarium fujikuroi species complex</taxon>
    </lineage>
</organism>